<protein>
    <submittedName>
        <fullName evidence="1">Gliding motility lipoprotein GldB</fullName>
    </submittedName>
</protein>
<sequence length="331" mass="38829">MRNILIIILSLLVLSACRDDRQEDFFLSEGRVKIHRYDRLQFEASALNSFTSLQKMNMNFPHATKLLIEDVLALGSVNDEKINDRLCAYYSDTSLVNLMLDVEDKYKDLGSFEKDLTKGFLYLKKRIPSFTIPLVYSQISALNQSVVVSDSLIGISLDKYMGEDYPMYKRYYYNYQRASMNPERIVPDCLSFYLLSLYPFPWERNHRTLFDLMMYRGKIAWITEKALGSEDLGTKVLGYNDTQLEWCRKNKKQFIEWVNKANHLESTDPMIIRAYLQPMPNRILKEDVPPMIGIWLGMQYIDEYMKKNPGVTFEELLNNTDYEGMLMDIDI</sequence>
<name>A0A948WYB1_9BACT</name>
<dbReference type="Pfam" id="PF25594">
    <property type="entry name" value="GldB_lipo"/>
    <property type="match status" value="1"/>
</dbReference>
<dbReference type="InterPro" id="IPR019853">
    <property type="entry name" value="GldB-like"/>
</dbReference>
<proteinExistence type="predicted"/>
<evidence type="ECO:0000313" key="2">
    <source>
        <dbReference type="Proteomes" id="UP000783796"/>
    </source>
</evidence>
<dbReference type="AlphaFoldDB" id="A0A948WYB1"/>
<dbReference type="Proteomes" id="UP000783796">
    <property type="component" value="Unassembled WGS sequence"/>
</dbReference>
<comment type="caution">
    <text evidence="1">The sequence shown here is derived from an EMBL/GenBank/DDBJ whole genome shotgun (WGS) entry which is preliminary data.</text>
</comment>
<reference evidence="1" key="1">
    <citation type="journal article" date="2021" name="PeerJ">
        <title>Extensive microbial diversity within the chicken gut microbiome revealed by metagenomics and culture.</title>
        <authorList>
            <person name="Gilroy R."/>
            <person name="Ravi A."/>
            <person name="Getino M."/>
            <person name="Pursley I."/>
            <person name="Horton D.L."/>
            <person name="Alikhan N.F."/>
            <person name="Baker D."/>
            <person name="Gharbi K."/>
            <person name="Hall N."/>
            <person name="Watson M."/>
            <person name="Adriaenssens E.M."/>
            <person name="Foster-Nyarko E."/>
            <person name="Jarju S."/>
            <person name="Secka A."/>
            <person name="Antonio M."/>
            <person name="Oren A."/>
            <person name="Chaudhuri R.R."/>
            <person name="La Ragione R."/>
            <person name="Hildebrand F."/>
            <person name="Pallen M.J."/>
        </authorList>
    </citation>
    <scope>NUCLEOTIDE SEQUENCE</scope>
    <source>
        <strain evidence="1">G4-2901</strain>
    </source>
</reference>
<dbReference type="EMBL" id="JAHLFW010000096">
    <property type="protein sequence ID" value="MBU3838921.1"/>
    <property type="molecule type" value="Genomic_DNA"/>
</dbReference>
<reference evidence="1" key="2">
    <citation type="submission" date="2021-04" db="EMBL/GenBank/DDBJ databases">
        <authorList>
            <person name="Gilroy R."/>
        </authorList>
    </citation>
    <scope>NUCLEOTIDE SEQUENCE</scope>
    <source>
        <strain evidence="1">G4-2901</strain>
    </source>
</reference>
<gene>
    <name evidence="1" type="ORF">H9777_11565</name>
</gene>
<organism evidence="1 2">
    <name type="scientific">Candidatus Phocaeicola faecigallinarum</name>
    <dbReference type="NCBI Taxonomy" id="2838732"/>
    <lineage>
        <taxon>Bacteria</taxon>
        <taxon>Pseudomonadati</taxon>
        <taxon>Bacteroidota</taxon>
        <taxon>Bacteroidia</taxon>
        <taxon>Bacteroidales</taxon>
        <taxon>Bacteroidaceae</taxon>
        <taxon>Phocaeicola</taxon>
    </lineage>
</organism>
<evidence type="ECO:0000313" key="1">
    <source>
        <dbReference type="EMBL" id="MBU3838921.1"/>
    </source>
</evidence>
<accession>A0A948WYB1</accession>
<dbReference type="PROSITE" id="PS51257">
    <property type="entry name" value="PROKAR_LIPOPROTEIN"/>
    <property type="match status" value="1"/>
</dbReference>
<keyword evidence="1" id="KW-0449">Lipoprotein</keyword>